<reference evidence="3 4" key="1">
    <citation type="submission" date="2017-09" db="EMBL/GenBank/DDBJ databases">
        <title>Complete Genome Sequences of Two Strains of the Meat Spoilage Bacterium Brochothrix thermosphacta Isolated from Ground Chicken.</title>
        <authorList>
            <person name="Paoli G.C."/>
            <person name="Wijey C."/>
            <person name="Chen C.-Y."/>
            <person name="Nguyen L."/>
            <person name="Yan X."/>
            <person name="Irwin P.L."/>
        </authorList>
    </citation>
    <scope>NUCLEOTIDE SEQUENCE [LARGE SCALE GENOMIC DNA]</scope>
    <source>
        <strain evidence="3 4">BI</strain>
    </source>
</reference>
<dbReference type="RefSeq" id="WP_029091683.1">
    <property type="nucleotide sequence ID" value="NZ_CP023483.1"/>
</dbReference>
<dbReference type="KEGG" id="bths:CNY62_04495"/>
<feature type="domain" description="WxL" evidence="2">
    <location>
        <begin position="37"/>
        <end position="273"/>
    </location>
</feature>
<evidence type="ECO:0000256" key="1">
    <source>
        <dbReference type="SAM" id="SignalP"/>
    </source>
</evidence>
<evidence type="ECO:0000313" key="4">
    <source>
        <dbReference type="Proteomes" id="UP000243591"/>
    </source>
</evidence>
<dbReference type="InterPro" id="IPR027994">
    <property type="entry name" value="WxL_dom"/>
</dbReference>
<name>A0A1D2L971_BROTH</name>
<organism evidence="3 4">
    <name type="scientific">Brochothrix thermosphacta</name>
    <name type="common">Microbacterium thermosphactum</name>
    <dbReference type="NCBI Taxonomy" id="2756"/>
    <lineage>
        <taxon>Bacteria</taxon>
        <taxon>Bacillati</taxon>
        <taxon>Bacillota</taxon>
        <taxon>Bacilli</taxon>
        <taxon>Bacillales</taxon>
        <taxon>Listeriaceae</taxon>
        <taxon>Brochothrix</taxon>
    </lineage>
</organism>
<evidence type="ECO:0000313" key="3">
    <source>
        <dbReference type="EMBL" id="ATF25709.1"/>
    </source>
</evidence>
<gene>
    <name evidence="3" type="ORF">CNY62_04495</name>
</gene>
<dbReference type="Proteomes" id="UP000243591">
    <property type="component" value="Chromosome"/>
</dbReference>
<accession>A0A1D2L971</accession>
<evidence type="ECO:0000259" key="2">
    <source>
        <dbReference type="Pfam" id="PF13731"/>
    </source>
</evidence>
<keyword evidence="1" id="KW-0732">Signal</keyword>
<feature type="signal peptide" evidence="1">
    <location>
        <begin position="1"/>
        <end position="30"/>
    </location>
</feature>
<proteinExistence type="predicted"/>
<dbReference type="EMBL" id="CP023483">
    <property type="protein sequence ID" value="ATF25709.1"/>
    <property type="molecule type" value="Genomic_DNA"/>
</dbReference>
<dbReference type="AlphaFoldDB" id="A0A1D2L971"/>
<sequence length="280" mass="29656">MIKTKQFGKVLAISAILNASVIGGTTAVYAAEGNDGAEYSSDAAVKFIPNTDPTKPIDPEGPGVGPVIPIDPLNPGGPNPGTDGPLSIDFASSLQFGTQKIVSTDVTYYAYSQQVVNQAGETINKPNYVQVSDNRGSAAGWNLTVKQEGEFTTTEDVKNKDLKGSMITLDGTTAYTEGTGSEEPTVYKGLDLIPGESVQVMSAAKNQGEGTWVARFGSSETDLKDDEKSLVEVDDEMVEQKINKNHKVSLLVPGKIAKSAASYKTNLIWTLSEVAGNDEE</sequence>
<protein>
    <submittedName>
        <fullName evidence="3">WxL domain-containing protein</fullName>
    </submittedName>
</protein>
<dbReference type="Pfam" id="PF13731">
    <property type="entry name" value="WxL"/>
    <property type="match status" value="1"/>
</dbReference>
<feature type="chain" id="PRO_5030026250" evidence="1">
    <location>
        <begin position="31"/>
        <end position="280"/>
    </location>
</feature>
<dbReference type="OrthoDB" id="2356942at2"/>
<keyword evidence="4" id="KW-1185">Reference proteome</keyword>
<dbReference type="STRING" id="2756.BFR44_07370"/>